<sequence length="89" mass="9495">MRMSQKPTVGRAVHYVSHGTPLRSDGSQAFPPTCRSATVTEVDPDDPGRVGLCVVNPTGLFFHPLSAGGSVHDDTGAQLGGTWHWPERV</sequence>
<dbReference type="KEGG" id="arev:RVR_4533"/>
<organism evidence="1 2">
    <name type="scientific">Actinacidiphila reveromycinica</name>
    <dbReference type="NCBI Taxonomy" id="659352"/>
    <lineage>
        <taxon>Bacteria</taxon>
        <taxon>Bacillati</taxon>
        <taxon>Actinomycetota</taxon>
        <taxon>Actinomycetes</taxon>
        <taxon>Kitasatosporales</taxon>
        <taxon>Streptomycetaceae</taxon>
        <taxon>Actinacidiphila</taxon>
    </lineage>
</organism>
<reference evidence="1 2" key="3">
    <citation type="journal article" date="2011" name="Nat. Chem. Biol.">
        <title>Reveromycin A biosynthesis uses RevG and RevJ for stereospecific spiroacetal formation.</title>
        <authorList>
            <person name="Takahashi S."/>
            <person name="Toyoda A."/>
            <person name="Sekiyama Y."/>
            <person name="Takagi H."/>
            <person name="Nogawa T."/>
            <person name="Uramoto M."/>
            <person name="Suzuki R."/>
            <person name="Koshino H."/>
            <person name="Kumano T."/>
            <person name="Panthee S."/>
            <person name="Dairi T."/>
            <person name="Ishikawa J."/>
            <person name="Ikeda H."/>
            <person name="Sakaki Y."/>
            <person name="Osada H."/>
        </authorList>
    </citation>
    <scope>NUCLEOTIDE SEQUENCE [LARGE SCALE GENOMIC DNA]</scope>
    <source>
        <strain evidence="1 2">SN-593</strain>
    </source>
</reference>
<accession>A0A7U3UTH6</accession>
<reference evidence="1 2" key="4">
    <citation type="journal article" date="2020" name="Sci. Rep.">
        <title>beta-carboline chemical signals induce reveromycin production through a LuxR family regulator in Streptomyces sp. SN-593.</title>
        <authorList>
            <person name="Panthee S."/>
            <person name="Kito N."/>
            <person name="Hayashi T."/>
            <person name="Shimizu T."/>
            <person name="Ishikawa J."/>
            <person name="Hamamoto H."/>
            <person name="Osada H."/>
            <person name="Takahashi S."/>
        </authorList>
    </citation>
    <scope>NUCLEOTIDE SEQUENCE [LARGE SCALE GENOMIC DNA]</scope>
    <source>
        <strain evidence="1 2">SN-593</strain>
    </source>
</reference>
<evidence type="ECO:0000313" key="1">
    <source>
        <dbReference type="EMBL" id="BBA98376.1"/>
    </source>
</evidence>
<protein>
    <submittedName>
        <fullName evidence="1">Uncharacterized protein</fullName>
    </submittedName>
</protein>
<proteinExistence type="predicted"/>
<dbReference type="AlphaFoldDB" id="A0A7U3UTH6"/>
<gene>
    <name evidence="1" type="ORF">RVR_4533</name>
</gene>
<dbReference type="EMBL" id="AP018365">
    <property type="protein sequence ID" value="BBA98376.1"/>
    <property type="molecule type" value="Genomic_DNA"/>
</dbReference>
<reference evidence="1 2" key="1">
    <citation type="journal article" date="2010" name="J. Bacteriol.">
        <title>Biochemical characterization of a novel indole prenyltransferase from Streptomyces sp. SN-593.</title>
        <authorList>
            <person name="Takahashi S."/>
            <person name="Takagi H."/>
            <person name="Toyoda A."/>
            <person name="Uramoto M."/>
            <person name="Nogawa T."/>
            <person name="Ueki M."/>
            <person name="Sakaki Y."/>
            <person name="Osada H."/>
        </authorList>
    </citation>
    <scope>NUCLEOTIDE SEQUENCE [LARGE SCALE GENOMIC DNA]</scope>
    <source>
        <strain evidence="1 2">SN-593</strain>
    </source>
</reference>
<evidence type="ECO:0000313" key="2">
    <source>
        <dbReference type="Proteomes" id="UP000595703"/>
    </source>
</evidence>
<dbReference type="Proteomes" id="UP000595703">
    <property type="component" value="Chromosome"/>
</dbReference>
<name>A0A7U3UTH6_9ACTN</name>
<reference evidence="1 2" key="2">
    <citation type="journal article" date="2011" name="J. Antibiot.">
        <title>Furaquinocins I and J: novel polyketide isoprenoid hybrid compounds from Streptomyces reveromyceticus SN-593.</title>
        <authorList>
            <person name="Panthee S."/>
            <person name="Takahashi S."/>
            <person name="Takagi H."/>
            <person name="Nogawa T."/>
            <person name="Oowada E."/>
            <person name="Uramoto M."/>
            <person name="Osada H."/>
        </authorList>
    </citation>
    <scope>NUCLEOTIDE SEQUENCE [LARGE SCALE GENOMIC DNA]</scope>
    <source>
        <strain evidence="1 2">SN-593</strain>
    </source>
</reference>
<keyword evidence="2" id="KW-1185">Reference proteome</keyword>